<reference evidence="2 3" key="1">
    <citation type="journal article" date="2018" name="Evol. Lett.">
        <title>Horizontal gene cluster transfer increased hallucinogenic mushroom diversity.</title>
        <authorList>
            <person name="Reynolds H.T."/>
            <person name="Vijayakumar V."/>
            <person name="Gluck-Thaler E."/>
            <person name="Korotkin H.B."/>
            <person name="Matheny P.B."/>
            <person name="Slot J.C."/>
        </authorList>
    </citation>
    <scope>NUCLEOTIDE SEQUENCE [LARGE SCALE GENOMIC DNA]</scope>
    <source>
        <strain evidence="2 3">SRW20</strain>
    </source>
</reference>
<feature type="compositionally biased region" description="Acidic residues" evidence="1">
    <location>
        <begin position="64"/>
        <end position="74"/>
    </location>
</feature>
<feature type="compositionally biased region" description="Low complexity" evidence="1">
    <location>
        <begin position="490"/>
        <end position="500"/>
    </location>
</feature>
<feature type="region of interest" description="Disordered" evidence="1">
    <location>
        <begin position="1372"/>
        <end position="1402"/>
    </location>
</feature>
<dbReference type="STRING" id="231916.A0A409VX83"/>
<feature type="compositionally biased region" description="Low complexity" evidence="1">
    <location>
        <begin position="982"/>
        <end position="996"/>
    </location>
</feature>
<organism evidence="2 3">
    <name type="scientific">Gymnopilus dilepis</name>
    <dbReference type="NCBI Taxonomy" id="231916"/>
    <lineage>
        <taxon>Eukaryota</taxon>
        <taxon>Fungi</taxon>
        <taxon>Dikarya</taxon>
        <taxon>Basidiomycota</taxon>
        <taxon>Agaricomycotina</taxon>
        <taxon>Agaricomycetes</taxon>
        <taxon>Agaricomycetidae</taxon>
        <taxon>Agaricales</taxon>
        <taxon>Agaricineae</taxon>
        <taxon>Hymenogastraceae</taxon>
        <taxon>Gymnopilus</taxon>
    </lineage>
</organism>
<feature type="compositionally biased region" description="Basic and acidic residues" evidence="1">
    <location>
        <begin position="676"/>
        <end position="687"/>
    </location>
</feature>
<evidence type="ECO:0000313" key="3">
    <source>
        <dbReference type="Proteomes" id="UP000284706"/>
    </source>
</evidence>
<feature type="region of interest" description="Disordered" evidence="1">
    <location>
        <begin position="971"/>
        <end position="1020"/>
    </location>
</feature>
<evidence type="ECO:0000313" key="2">
    <source>
        <dbReference type="EMBL" id="PPQ70861.1"/>
    </source>
</evidence>
<feature type="compositionally biased region" description="Polar residues" evidence="1">
    <location>
        <begin position="354"/>
        <end position="365"/>
    </location>
</feature>
<feature type="region of interest" description="Disordered" evidence="1">
    <location>
        <begin position="474"/>
        <end position="574"/>
    </location>
</feature>
<sequence>MTTQAVQSPAFPRFRGGFGKSSRTKEAKAKTGDDDDDWVIPYNGPYEAPPPPRRPKARDSWGDPLEDYADDDSMLDARELHLRYGGHNDFNNAQSSGGSRPVEEERKGRTRDRSFSVMSGRTTSSGALDPNRASLATNRRSTVSSSLRPPVPSYINLDSMGGVGESPVPHIRNARDNNRISLASIFGLGGLVRKTASSPALSVDRASSARKGGRSSRPNTSEKSIRRTESPQPRRSTSTDSRHSRRPYVPNESRLRQTDKTSLTATDEEDYYNSYYSTLIAKDDEPRHHPLAYSQQQSPNSSLSSPNSNSPRNPTNVSRQNSTSTTSAHPYAYVFPQLRIPDPPRTAPPVPTPQMASAQVPSPSNYHPPRLTFTTATGQQQQQQGPNSADAAHPAFSPRSAGARSLRSPSSTPDLRIRVPATAMVPSAKTNKNHPGFSFPKGKDKWLSAETWCDALLFPRPRLKLKQDPVEGPILESSGRIVSPPSTPLGQDDFGFSDQQQRPREPGFASRVLAHSRSMVDLNKGKKKAEDIQHPLASSSNGPHASRTETKTQAQSARPPRPKSFAQDDLALPTPTPSLARVLLEGEMLETQRQAWQKQAANSWGNKRARSVSRTRAKSLTKQGRQQQAKHQHQSSMEYIAARACLGSQPMTPVIIPAKPASSYFSDATTTTMTTERSRGSHFRGDSFGKTTTSSKTHSKGHSRNESWGKSAVKMAKNTVICGHTTDDEESSIIGDRSSDRVVDLEGALKRNDTRVIRLADPAHIPVDRGLAVHPSPPQHQQSYTTRPRHTPSPADSRLSDSKVGIALGTPPEETSDYIPNHPYAQGGLSFTNTPAPPSADKPPRPADYAGPHPSVVTGLKPPQIPETVARHKLPPHMVLHPYAQQRPPSNRDSYLDANGLIGQYRSEDATPHPSKMWAQLSPGVVREVLPEDLKYSPFLPDSIQPSPDRDRQSIAINDMVGLGEALVNATRYGPGGGSQDHGTASASGGSHAPPSRQDSEHSVWEEQEEGHHGLELPEFGYRPRRNGFMDFSSSSLVRPNLEDTQKPSDPSTMHNHASSQLEYLPTPPTTTEREPSTAETVESSPPESPRPLGSPHDLEGFQDLFYRPNPNTTGRTPREAALPETPSPPNGSANPWDLMPNRRTGNSSLTSLARQLTDEFEAMALERLGERFAEGRSSSQFSQSPTNSFRRQTPLRRPTDSSLQFVFEEVLAGSAQENGARDSMIVDDHEPIHAFQPSETLPEDVQSSRASSFIEGTVEDDPTAVFRVGRVESVSTPPTISSSHHLSAEQSAFVHDQERRRSGGLESPLSPEQERGRVSSSLQPPTEATRSSYMTTSTLSRMSGLSDFPTPPKDDYLSAKHHVSMLSSYFNEAHAQSDAQAEGRQSHLSPVPPTPQEELGEEDLLQHVTFGVNQNAATVAEGLSSQSPPPPNVPAPPF</sequence>
<accession>A0A409VX83</accession>
<comment type="caution">
    <text evidence="2">The sequence shown here is derived from an EMBL/GenBank/DDBJ whole genome shotgun (WGS) entry which is preliminary data.</text>
</comment>
<feature type="compositionally biased region" description="Polar residues" evidence="1">
    <location>
        <begin position="1276"/>
        <end position="1291"/>
    </location>
</feature>
<protein>
    <submittedName>
        <fullName evidence="2">Uncharacterized protein</fullName>
    </submittedName>
</protein>
<feature type="region of interest" description="Disordered" evidence="1">
    <location>
        <begin position="1276"/>
        <end position="1356"/>
    </location>
</feature>
<dbReference type="OrthoDB" id="3228777at2759"/>
<feature type="region of interest" description="Disordered" evidence="1">
    <location>
        <begin position="670"/>
        <end position="708"/>
    </location>
</feature>
<gene>
    <name evidence="2" type="ORF">CVT26_014084</name>
</gene>
<feature type="region of interest" description="Disordered" evidence="1">
    <location>
        <begin position="1"/>
        <end position="172"/>
    </location>
</feature>
<feature type="region of interest" description="Disordered" evidence="1">
    <location>
        <begin position="597"/>
        <end position="632"/>
    </location>
</feature>
<feature type="region of interest" description="Disordered" evidence="1">
    <location>
        <begin position="196"/>
        <end position="266"/>
    </location>
</feature>
<feature type="compositionally biased region" description="Polar residues" evidence="1">
    <location>
        <begin position="89"/>
        <end position="98"/>
    </location>
</feature>
<feature type="compositionally biased region" description="Basic residues" evidence="1">
    <location>
        <begin position="607"/>
        <end position="619"/>
    </location>
</feature>
<dbReference type="InParanoid" id="A0A409VX83"/>
<feature type="compositionally biased region" description="Polar residues" evidence="1">
    <location>
        <begin position="1319"/>
        <end position="1344"/>
    </location>
</feature>
<feature type="compositionally biased region" description="Basic and acidic residues" evidence="1">
    <location>
        <begin position="998"/>
        <end position="1016"/>
    </location>
</feature>
<keyword evidence="3" id="KW-1185">Reference proteome</keyword>
<feature type="compositionally biased region" description="Low complexity" evidence="1">
    <location>
        <begin position="294"/>
        <end position="311"/>
    </location>
</feature>
<proteinExistence type="predicted"/>
<feature type="compositionally biased region" description="Basic and acidic residues" evidence="1">
    <location>
        <begin position="23"/>
        <end position="32"/>
    </location>
</feature>
<feature type="region of interest" description="Disordered" evidence="1">
    <location>
        <begin position="1033"/>
        <end position="1147"/>
    </location>
</feature>
<feature type="compositionally biased region" description="Polar residues" evidence="1">
    <location>
        <begin position="134"/>
        <end position="147"/>
    </location>
</feature>
<feature type="compositionally biased region" description="Polar residues" evidence="1">
    <location>
        <begin position="312"/>
        <end position="328"/>
    </location>
</feature>
<name>A0A409VX83_9AGAR</name>
<feature type="region of interest" description="Disordered" evidence="1">
    <location>
        <begin position="768"/>
        <end position="853"/>
    </location>
</feature>
<feature type="compositionally biased region" description="Basic and acidic residues" evidence="1">
    <location>
        <begin position="101"/>
        <end position="114"/>
    </location>
</feature>
<feature type="region of interest" description="Disordered" evidence="1">
    <location>
        <begin position="1174"/>
        <end position="1198"/>
    </location>
</feature>
<feature type="compositionally biased region" description="Polar residues" evidence="1">
    <location>
        <begin position="1048"/>
        <end position="1062"/>
    </location>
</feature>
<dbReference type="Proteomes" id="UP000284706">
    <property type="component" value="Unassembled WGS sequence"/>
</dbReference>
<feature type="compositionally biased region" description="Pro residues" evidence="1">
    <location>
        <begin position="341"/>
        <end position="352"/>
    </location>
</feature>
<feature type="region of interest" description="Disordered" evidence="1">
    <location>
        <begin position="290"/>
        <end position="414"/>
    </location>
</feature>
<evidence type="ECO:0000256" key="1">
    <source>
        <dbReference type="SAM" id="MobiDB-lite"/>
    </source>
</evidence>
<feature type="compositionally biased region" description="Polar residues" evidence="1">
    <location>
        <begin position="116"/>
        <end position="126"/>
    </location>
</feature>
<dbReference type="EMBL" id="NHYE01005525">
    <property type="protein sequence ID" value="PPQ70861.1"/>
    <property type="molecule type" value="Genomic_DNA"/>
</dbReference>